<dbReference type="PROSITE" id="PS00678">
    <property type="entry name" value="WD_REPEATS_1"/>
    <property type="match status" value="4"/>
</dbReference>
<dbReference type="AlphaFoldDB" id="A0A0C3AYC4"/>
<dbReference type="InterPro" id="IPR019775">
    <property type="entry name" value="WD40_repeat_CS"/>
</dbReference>
<feature type="repeat" description="WD" evidence="3">
    <location>
        <begin position="773"/>
        <end position="814"/>
    </location>
</feature>
<protein>
    <recommendedName>
        <fullName evidence="4">Nephrocystin 3-like N-terminal domain-containing protein</fullName>
    </recommendedName>
</protein>
<dbReference type="InterPro" id="IPR027417">
    <property type="entry name" value="P-loop_NTPase"/>
</dbReference>
<dbReference type="Gene3D" id="3.40.50.300">
    <property type="entry name" value="P-loop containing nucleotide triphosphate hydrolases"/>
    <property type="match status" value="1"/>
</dbReference>
<accession>A0A0C3AYC4</accession>
<feature type="repeat" description="WD" evidence="3">
    <location>
        <begin position="946"/>
        <end position="987"/>
    </location>
</feature>
<feature type="repeat" description="WD" evidence="3">
    <location>
        <begin position="816"/>
        <end position="857"/>
    </location>
</feature>
<dbReference type="InterPro" id="IPR015943">
    <property type="entry name" value="WD40/YVTN_repeat-like_dom_sf"/>
</dbReference>
<dbReference type="OrthoDB" id="538223at2759"/>
<evidence type="ECO:0000313" key="5">
    <source>
        <dbReference type="EMBL" id="KIM24221.1"/>
    </source>
</evidence>
<feature type="repeat" description="WD" evidence="3">
    <location>
        <begin position="860"/>
        <end position="901"/>
    </location>
</feature>
<feature type="domain" description="Nephrocystin 3-like N-terminal" evidence="4">
    <location>
        <begin position="4"/>
        <end position="176"/>
    </location>
</feature>
<evidence type="ECO:0000256" key="2">
    <source>
        <dbReference type="ARBA" id="ARBA00022737"/>
    </source>
</evidence>
<dbReference type="Pfam" id="PF00400">
    <property type="entry name" value="WD40"/>
    <property type="match status" value="10"/>
</dbReference>
<dbReference type="PROSITE" id="PS50294">
    <property type="entry name" value="WD_REPEATS_REGION"/>
    <property type="match status" value="10"/>
</dbReference>
<dbReference type="Gene3D" id="2.130.10.10">
    <property type="entry name" value="YVTN repeat-like/Quinoprotein amine dehydrogenase"/>
    <property type="match status" value="4"/>
</dbReference>
<proteinExistence type="predicted"/>
<dbReference type="PANTHER" id="PTHR22847:SF637">
    <property type="entry name" value="WD REPEAT DOMAIN 5B"/>
    <property type="match status" value="1"/>
</dbReference>
<gene>
    <name evidence="5" type="ORF">M408DRAFT_76230</name>
</gene>
<dbReference type="InterPro" id="IPR001680">
    <property type="entry name" value="WD40_rpt"/>
</dbReference>
<sequence>CLEGTRQDILEEIRIWTIDLEAPNILWITGYPGVGKSAIASTIVEELRSSDRLGSNFFFQRERARTMTPKALWCRVAYDLARRYSTIREHVVAALNANENLLTTPNVDILFSELISGTLTKSDDIPTEKLPVIVLDALDKCGGIDGWRSDHRKNLIPTLKSWSELPGRFKLVVTSRRESDIEQLFSTTMHHPIEIFAGEKVNSTSSADIRAFLVHELRRLLAARYPSLPLDWPGEEAILWLINRAGGLFIWIKTIIKLLERGEPQRTLRQILRQGAGGMVDLYTWILHASFPKPTEDDTKDFNAVMGTIIFTREPLDVANLAHFLSVDRSTIEYILGGLQSVLDYGSTVRIRHQSFVDFLLDPKSCPPSFLLNVGREARNLTLYCFHTMKHYLRFNICDLESSYVRNRDVPNLAQRVDECIPPYLSYSSRYWASHLIETTYDDEINDSLEYFMGHQYLFWLEVMSLIKEVNIGSDMLQSLVNWVQKLNLDDLLATDMQKFLAAFAGVISQSTPHIYISALPFAPQCLSISKQYIRCYPQTLVVKSGGYDSWPSIQNVFAGHDGSVLSAVFSPDGRRIVSGSSDHMVRVWDIRMGETVVGPLRGHTGSVRSVSFSPDGRKIISGSDDCTIRVWDAETGETVLGPMGGHSDWVSSVSFSPDGGRFVSSSSDHTIRIWNAETSKMVTGPLQGHSDWVCSVSFSPNGQKIVSGSSDHTIRVWGAEVGEMVMGPLQGHDDWVWSVSFSPDGRRIVSGSADRTIRVWDVETGETVVGPLQGHGGPVYSVLFSPDGRKIASGSKDKSIRIWDAETGKTALGPLHGHSDSVWSVSFSSDGRRIVSASSDHIVRVWDAEMGETTVGVPLQGDIDPVLPMSFSPDGRRIVSSSSENTIRVWNVETGAMVIGPLQGHTSSLRFFCFSPNGRQFASGSGDCTIQVWDTETGDMIMPPLQGHTERVRSISFSADGRRIVSHSYGDTIRVWDVETSKTMTGPSQGYNTSVRSPLFPPKERQVVFRSNGGATHLHDHQSNNGRLSWVSSFSNFDTRLLSTIQCRSSSIPIRTSAKMFKRKMVGY</sequence>
<feature type="repeat" description="WD" evidence="3">
    <location>
        <begin position="730"/>
        <end position="771"/>
    </location>
</feature>
<feature type="repeat" description="WD" evidence="3">
    <location>
        <begin position="644"/>
        <end position="685"/>
    </location>
</feature>
<feature type="repeat" description="WD" evidence="3">
    <location>
        <begin position="601"/>
        <end position="642"/>
    </location>
</feature>
<keyword evidence="2" id="KW-0677">Repeat</keyword>
<keyword evidence="6" id="KW-1185">Reference proteome</keyword>
<evidence type="ECO:0000313" key="6">
    <source>
        <dbReference type="Proteomes" id="UP000054097"/>
    </source>
</evidence>
<dbReference type="CDD" id="cd00200">
    <property type="entry name" value="WD40"/>
    <property type="match status" value="2"/>
</dbReference>
<dbReference type="STRING" id="933852.A0A0C3AYC4"/>
<evidence type="ECO:0000256" key="3">
    <source>
        <dbReference type="PROSITE-ProRule" id="PRU00221"/>
    </source>
</evidence>
<dbReference type="SMART" id="SM00320">
    <property type="entry name" value="WD40"/>
    <property type="match status" value="10"/>
</dbReference>
<dbReference type="SUPFAM" id="SSF50978">
    <property type="entry name" value="WD40 repeat-like"/>
    <property type="match status" value="2"/>
</dbReference>
<evidence type="ECO:0000259" key="4">
    <source>
        <dbReference type="Pfam" id="PF24883"/>
    </source>
</evidence>
<reference evidence="6" key="2">
    <citation type="submission" date="2015-01" db="EMBL/GenBank/DDBJ databases">
        <title>Evolutionary Origins and Diversification of the Mycorrhizal Mutualists.</title>
        <authorList>
            <consortium name="DOE Joint Genome Institute"/>
            <consortium name="Mycorrhizal Genomics Consortium"/>
            <person name="Kohler A."/>
            <person name="Kuo A."/>
            <person name="Nagy L.G."/>
            <person name="Floudas D."/>
            <person name="Copeland A."/>
            <person name="Barry K.W."/>
            <person name="Cichocki N."/>
            <person name="Veneault-Fourrey C."/>
            <person name="LaButti K."/>
            <person name="Lindquist E.A."/>
            <person name="Lipzen A."/>
            <person name="Lundell T."/>
            <person name="Morin E."/>
            <person name="Murat C."/>
            <person name="Riley R."/>
            <person name="Ohm R."/>
            <person name="Sun H."/>
            <person name="Tunlid A."/>
            <person name="Henrissat B."/>
            <person name="Grigoriev I.V."/>
            <person name="Hibbett D.S."/>
            <person name="Martin F."/>
        </authorList>
    </citation>
    <scope>NUCLEOTIDE SEQUENCE [LARGE SCALE GENOMIC DNA]</scope>
    <source>
        <strain evidence="6">MAFF 305830</strain>
    </source>
</reference>
<dbReference type="SUPFAM" id="SSF52540">
    <property type="entry name" value="P-loop containing nucleoside triphosphate hydrolases"/>
    <property type="match status" value="1"/>
</dbReference>
<dbReference type="GO" id="GO:1990234">
    <property type="term" value="C:transferase complex"/>
    <property type="evidence" value="ECO:0007669"/>
    <property type="project" value="UniProtKB-ARBA"/>
</dbReference>
<reference evidence="5 6" key="1">
    <citation type="submission" date="2014-04" db="EMBL/GenBank/DDBJ databases">
        <authorList>
            <consortium name="DOE Joint Genome Institute"/>
            <person name="Kuo A."/>
            <person name="Zuccaro A."/>
            <person name="Kohler A."/>
            <person name="Nagy L.G."/>
            <person name="Floudas D."/>
            <person name="Copeland A."/>
            <person name="Barry K.W."/>
            <person name="Cichocki N."/>
            <person name="Veneault-Fourrey C."/>
            <person name="LaButti K."/>
            <person name="Lindquist E.A."/>
            <person name="Lipzen A."/>
            <person name="Lundell T."/>
            <person name="Morin E."/>
            <person name="Murat C."/>
            <person name="Sun H."/>
            <person name="Tunlid A."/>
            <person name="Henrissat B."/>
            <person name="Grigoriev I.V."/>
            <person name="Hibbett D.S."/>
            <person name="Martin F."/>
            <person name="Nordberg H.P."/>
            <person name="Cantor M.N."/>
            <person name="Hua S.X."/>
        </authorList>
    </citation>
    <scope>NUCLEOTIDE SEQUENCE [LARGE SCALE GENOMIC DNA]</scope>
    <source>
        <strain evidence="5 6">MAFF 305830</strain>
    </source>
</reference>
<feature type="repeat" description="WD" evidence="3">
    <location>
        <begin position="558"/>
        <end position="599"/>
    </location>
</feature>
<dbReference type="Pfam" id="PF24883">
    <property type="entry name" value="NPHP3_N"/>
    <property type="match status" value="1"/>
</dbReference>
<dbReference type="EMBL" id="KN824326">
    <property type="protein sequence ID" value="KIM24221.1"/>
    <property type="molecule type" value="Genomic_DNA"/>
</dbReference>
<name>A0A0C3AYC4_SERVB</name>
<dbReference type="InterPro" id="IPR036322">
    <property type="entry name" value="WD40_repeat_dom_sf"/>
</dbReference>
<keyword evidence="1 3" id="KW-0853">WD repeat</keyword>
<dbReference type="Proteomes" id="UP000054097">
    <property type="component" value="Unassembled WGS sequence"/>
</dbReference>
<dbReference type="InterPro" id="IPR056884">
    <property type="entry name" value="NPHP3-like_N"/>
</dbReference>
<evidence type="ECO:0000256" key="1">
    <source>
        <dbReference type="ARBA" id="ARBA00022574"/>
    </source>
</evidence>
<dbReference type="PROSITE" id="PS50082">
    <property type="entry name" value="WD_REPEATS_2"/>
    <property type="match status" value="10"/>
</dbReference>
<organism evidence="5 6">
    <name type="scientific">Serendipita vermifera MAFF 305830</name>
    <dbReference type="NCBI Taxonomy" id="933852"/>
    <lineage>
        <taxon>Eukaryota</taxon>
        <taxon>Fungi</taxon>
        <taxon>Dikarya</taxon>
        <taxon>Basidiomycota</taxon>
        <taxon>Agaricomycotina</taxon>
        <taxon>Agaricomycetes</taxon>
        <taxon>Sebacinales</taxon>
        <taxon>Serendipitaceae</taxon>
        <taxon>Serendipita</taxon>
    </lineage>
</organism>
<feature type="repeat" description="WD" evidence="3">
    <location>
        <begin position="903"/>
        <end position="944"/>
    </location>
</feature>
<dbReference type="PANTHER" id="PTHR22847">
    <property type="entry name" value="WD40 REPEAT PROTEIN"/>
    <property type="match status" value="1"/>
</dbReference>
<dbReference type="InterPro" id="IPR020472">
    <property type="entry name" value="WD40_PAC1"/>
</dbReference>
<feature type="non-terminal residue" evidence="5">
    <location>
        <position position="1"/>
    </location>
</feature>
<dbReference type="PRINTS" id="PR00320">
    <property type="entry name" value="GPROTEINBRPT"/>
</dbReference>
<feature type="repeat" description="WD" evidence="3">
    <location>
        <begin position="687"/>
        <end position="728"/>
    </location>
</feature>
<dbReference type="HOGENOM" id="CLU_000288_6_0_1"/>